<dbReference type="HOGENOM" id="CLU_163135_3_1_5"/>
<gene>
    <name evidence="2" type="ORF">METD_I0888</name>
</gene>
<sequence length="85" mass="9671">MPRYHFNVYDGVVLLDKKGVELPDIMFARREAIRYAGVLLEEGARLESLGQEWRMEVTDGTDLILFRLDFFVTPSPAISSLLGPK</sequence>
<evidence type="ECO:0000259" key="1">
    <source>
        <dbReference type="Pfam" id="PF21834"/>
    </source>
</evidence>
<dbReference type="Proteomes" id="UP000008070">
    <property type="component" value="Chromosome"/>
</dbReference>
<feature type="domain" description="DUF6894" evidence="1">
    <location>
        <begin position="3"/>
        <end position="70"/>
    </location>
</feature>
<accession>C7CCH3</accession>
<dbReference type="GeneID" id="72992799"/>
<dbReference type="RefSeq" id="WP_012252516.1">
    <property type="nucleotide sequence ID" value="NC_012988.1"/>
</dbReference>
<organism evidence="2 3">
    <name type="scientific">Methylorubrum extorquens (strain DSM 6343 / CIP 106787 / DM4)</name>
    <name type="common">Methylobacterium extorquens</name>
    <dbReference type="NCBI Taxonomy" id="661410"/>
    <lineage>
        <taxon>Bacteria</taxon>
        <taxon>Pseudomonadati</taxon>
        <taxon>Pseudomonadota</taxon>
        <taxon>Alphaproteobacteria</taxon>
        <taxon>Hyphomicrobiales</taxon>
        <taxon>Methylobacteriaceae</taxon>
        <taxon>Methylorubrum</taxon>
    </lineage>
</organism>
<protein>
    <recommendedName>
        <fullName evidence="1">DUF6894 domain-containing protein</fullName>
    </recommendedName>
</protein>
<dbReference type="Pfam" id="PF21834">
    <property type="entry name" value="DUF6894"/>
    <property type="match status" value="1"/>
</dbReference>
<dbReference type="AlphaFoldDB" id="C7CCH3"/>
<evidence type="ECO:0000313" key="3">
    <source>
        <dbReference type="Proteomes" id="UP000008070"/>
    </source>
</evidence>
<name>C7CCH3_METED</name>
<dbReference type="InterPro" id="IPR054189">
    <property type="entry name" value="DUF6894"/>
</dbReference>
<reference evidence="3" key="1">
    <citation type="journal article" date="2009" name="PLoS ONE">
        <title>Methylobacterium genome sequences: a reference blueprint to investigate microbial metabolism of C1 compounds from natural and industrial sources.</title>
        <authorList>
            <person name="Vuilleumier S."/>
            <person name="Chistoserdova L."/>
            <person name="Lee M.-C."/>
            <person name="Bringel F."/>
            <person name="Lajus A."/>
            <person name="Zhou Y."/>
            <person name="Gourion B."/>
            <person name="Barbe V."/>
            <person name="Chang J."/>
            <person name="Cruveiller S."/>
            <person name="Dossat C."/>
            <person name="Gillett W."/>
            <person name="Gruffaz C."/>
            <person name="Haugen E."/>
            <person name="Hourcade E."/>
            <person name="Levy R."/>
            <person name="Mangenot S."/>
            <person name="Muller E."/>
            <person name="Nadalig T."/>
            <person name="Pagni M."/>
            <person name="Penny C."/>
            <person name="Peyraud R."/>
            <person name="Robinson D.G."/>
            <person name="Roche D."/>
            <person name="Rouy Z."/>
            <person name="Saenampechek C."/>
            <person name="Salvignol G."/>
            <person name="Vallenet D."/>
            <person name="Wu Z."/>
            <person name="Marx C.J."/>
            <person name="Vorholt J.A."/>
            <person name="Olson M.V."/>
            <person name="Kaul R."/>
            <person name="Weissenbach J."/>
            <person name="Medigue C."/>
            <person name="Lidstrom M.E."/>
        </authorList>
    </citation>
    <scope>NUCLEOTIDE SEQUENCE [LARGE SCALE GENOMIC DNA]</scope>
    <source>
        <strain evidence="3">DSM 6343 / CIP 106787 / DM4</strain>
    </source>
</reference>
<proteinExistence type="predicted"/>
<dbReference type="EMBL" id="FP103042">
    <property type="protein sequence ID" value="CAX22520.1"/>
    <property type="molecule type" value="Genomic_DNA"/>
</dbReference>
<dbReference type="KEGG" id="mdi:METDI0888"/>
<evidence type="ECO:0000313" key="2">
    <source>
        <dbReference type="EMBL" id="CAX22520.1"/>
    </source>
</evidence>